<protein>
    <recommendedName>
        <fullName evidence="3">DUF4175 domain-containing protein</fullName>
    </recommendedName>
</protein>
<reference evidence="2" key="1">
    <citation type="submission" date="2018-05" db="EMBL/GenBank/DDBJ databases">
        <authorList>
            <person name="Lanie J.A."/>
            <person name="Ng W.-L."/>
            <person name="Kazmierczak K.M."/>
            <person name="Andrzejewski T.M."/>
            <person name="Davidsen T.M."/>
            <person name="Wayne K.J."/>
            <person name="Tettelin H."/>
            <person name="Glass J.I."/>
            <person name="Rusch D."/>
            <person name="Podicherti R."/>
            <person name="Tsui H.-C.T."/>
            <person name="Winkler M.E."/>
        </authorList>
    </citation>
    <scope>NUCLEOTIDE SEQUENCE</scope>
</reference>
<feature type="transmembrane region" description="Helical" evidence="1">
    <location>
        <begin position="27"/>
        <end position="47"/>
    </location>
</feature>
<dbReference type="AlphaFoldDB" id="A0A382CYS2"/>
<keyword evidence="1" id="KW-1133">Transmembrane helix</keyword>
<feature type="non-terminal residue" evidence="2">
    <location>
        <position position="439"/>
    </location>
</feature>
<feature type="transmembrane region" description="Helical" evidence="1">
    <location>
        <begin position="155"/>
        <end position="172"/>
    </location>
</feature>
<proteinExistence type="predicted"/>
<feature type="transmembrane region" description="Helical" evidence="1">
    <location>
        <begin position="53"/>
        <end position="77"/>
    </location>
</feature>
<keyword evidence="1" id="KW-0812">Transmembrane</keyword>
<evidence type="ECO:0000313" key="2">
    <source>
        <dbReference type="EMBL" id="SVB30944.1"/>
    </source>
</evidence>
<gene>
    <name evidence="2" type="ORF">METZ01_LOCUS183798</name>
</gene>
<dbReference type="EMBL" id="UINC01036648">
    <property type="protein sequence ID" value="SVB30944.1"/>
    <property type="molecule type" value="Genomic_DNA"/>
</dbReference>
<keyword evidence="1" id="KW-0472">Membrane</keyword>
<name>A0A382CYS2_9ZZZZ</name>
<evidence type="ECO:0000256" key="1">
    <source>
        <dbReference type="SAM" id="Phobius"/>
    </source>
</evidence>
<accession>A0A382CYS2</accession>
<sequence>MNTIAEYLIYIRLAAIKVDIKITGWRLYTTALFLFLIGLMLENVFYLSTFIRFTTFITIAGILVLFGIWITIIFIQIKNDRYTPYRLSVIAKKTGQYAFPKKDTLINAFEIEQNKKTYSSQELEKVFIEQTTKKLSSINLSDLFPTYRIETWKKITLVSLSVTFLAIAFTWHHSVSSLYRWAHPKTEFLPPKPFKLIGKTRHLNVLGGDNVTVVFEAKGTSPDSVYIEFKPIAFQVGNDSIIVKTSYLSDDRKHYRLEFKDVFQNYRYRAFLPSTEFWQPWEEISSKYYSISVTDRPSIEDFLVTITPPSYTGLSAQTQKANQAEIQAIYGSTIDVQLQSNQQLTKAELVLDGEKKKMSIRNKMAHYSFTINMDREFSIHLTDKRGVTNRNPIPFHVQIISDISPEMTILRPPPIIELGDEQKIPVLMTIEDDFGFSNL</sequence>
<organism evidence="2">
    <name type="scientific">marine metagenome</name>
    <dbReference type="NCBI Taxonomy" id="408172"/>
    <lineage>
        <taxon>unclassified sequences</taxon>
        <taxon>metagenomes</taxon>
        <taxon>ecological metagenomes</taxon>
    </lineage>
</organism>
<evidence type="ECO:0008006" key="3">
    <source>
        <dbReference type="Google" id="ProtNLM"/>
    </source>
</evidence>